<feature type="coiled-coil region" evidence="1">
    <location>
        <begin position="29"/>
        <end position="84"/>
    </location>
</feature>
<comment type="caution">
    <text evidence="3">The sequence shown here is derived from an EMBL/GenBank/DDBJ whole genome shotgun (WGS) entry which is preliminary data.</text>
</comment>
<accession>A0AAV6HQJ9</accession>
<evidence type="ECO:0000313" key="4">
    <source>
        <dbReference type="Proteomes" id="UP000823749"/>
    </source>
</evidence>
<dbReference type="EMBL" id="JACTNZ010000013">
    <property type="protein sequence ID" value="KAG5516088.1"/>
    <property type="molecule type" value="Genomic_DNA"/>
</dbReference>
<dbReference type="AlphaFoldDB" id="A0AAV6HQJ9"/>
<dbReference type="Proteomes" id="UP000823749">
    <property type="component" value="Chromosome 13"/>
</dbReference>
<evidence type="ECO:0000256" key="1">
    <source>
        <dbReference type="SAM" id="Coils"/>
    </source>
</evidence>
<keyword evidence="1" id="KW-0175">Coiled coil</keyword>
<feature type="region of interest" description="Disordered" evidence="2">
    <location>
        <begin position="127"/>
        <end position="148"/>
    </location>
</feature>
<reference evidence="3 4" key="1">
    <citation type="submission" date="2020-08" db="EMBL/GenBank/DDBJ databases">
        <title>Plant Genome Project.</title>
        <authorList>
            <person name="Zhang R.-G."/>
        </authorList>
    </citation>
    <scope>NUCLEOTIDE SEQUENCE [LARGE SCALE GENOMIC DNA]</scope>
    <source>
        <strain evidence="3">WSP0</strain>
        <tissue evidence="3">Leaf</tissue>
    </source>
</reference>
<protein>
    <submittedName>
        <fullName evidence="3">Uncharacterized protein</fullName>
    </submittedName>
</protein>
<keyword evidence="4" id="KW-1185">Reference proteome</keyword>
<organism evidence="3 4">
    <name type="scientific">Rhododendron griersonianum</name>
    <dbReference type="NCBI Taxonomy" id="479676"/>
    <lineage>
        <taxon>Eukaryota</taxon>
        <taxon>Viridiplantae</taxon>
        <taxon>Streptophyta</taxon>
        <taxon>Embryophyta</taxon>
        <taxon>Tracheophyta</taxon>
        <taxon>Spermatophyta</taxon>
        <taxon>Magnoliopsida</taxon>
        <taxon>eudicotyledons</taxon>
        <taxon>Gunneridae</taxon>
        <taxon>Pentapetalae</taxon>
        <taxon>asterids</taxon>
        <taxon>Ericales</taxon>
        <taxon>Ericaceae</taxon>
        <taxon>Ericoideae</taxon>
        <taxon>Rhodoreae</taxon>
        <taxon>Rhododendron</taxon>
    </lineage>
</organism>
<gene>
    <name evidence="3" type="ORF">RHGRI_036959</name>
</gene>
<evidence type="ECO:0000256" key="2">
    <source>
        <dbReference type="SAM" id="MobiDB-lite"/>
    </source>
</evidence>
<sequence>MLEVIDRARLSEAKVLRLTTENSGLLRSNNKLGEENVKLKDTIAQLELRLEAKEKKRKEAEESFAHAAEKLEKKTADLKMLEDNYGKVYDNAYDTCTRGFEEQIPGVTQKIWAASWRRCLERAGIHDDSPPLRLNPSSRGFGHSHDPY</sequence>
<evidence type="ECO:0000313" key="3">
    <source>
        <dbReference type="EMBL" id="KAG5516088.1"/>
    </source>
</evidence>
<proteinExistence type="predicted"/>
<name>A0AAV6HQJ9_9ERIC</name>